<evidence type="ECO:0000313" key="12">
    <source>
        <dbReference type="Proteomes" id="UP000274458"/>
    </source>
</evidence>
<dbReference type="SUPFAM" id="SSF54814">
    <property type="entry name" value="Prokaryotic type KH domain (KH-domain type II)"/>
    <property type="match status" value="1"/>
</dbReference>
<gene>
    <name evidence="8 11" type="primary">rpsC</name>
    <name evidence="11" type="ORF">C3B56_00096</name>
</gene>
<dbReference type="GO" id="GO:0019843">
    <property type="term" value="F:rRNA binding"/>
    <property type="evidence" value="ECO:0007669"/>
    <property type="project" value="UniProtKB-UniRule"/>
</dbReference>
<organism evidence="11 12">
    <name type="scientific">Candidatus Annandia adelgestsuga</name>
    <dbReference type="NCBI Taxonomy" id="1302411"/>
    <lineage>
        <taxon>Bacteria</taxon>
        <taxon>Pseudomonadati</taxon>
        <taxon>Pseudomonadota</taxon>
        <taxon>Gammaproteobacteria</taxon>
        <taxon>Enterobacterales</taxon>
        <taxon>Enterobacteriaceae</taxon>
        <taxon>Candidatus Annandia</taxon>
    </lineage>
</organism>
<evidence type="ECO:0000256" key="2">
    <source>
        <dbReference type="ARBA" id="ARBA00022730"/>
    </source>
</evidence>
<evidence type="ECO:0000256" key="1">
    <source>
        <dbReference type="ARBA" id="ARBA00010761"/>
    </source>
</evidence>
<keyword evidence="12" id="KW-1185">Reference proteome</keyword>
<feature type="domain" description="KH type-2" evidence="10">
    <location>
        <begin position="39"/>
        <end position="107"/>
    </location>
</feature>
<dbReference type="CDD" id="cd02412">
    <property type="entry name" value="KH-II_30S_S3"/>
    <property type="match status" value="1"/>
</dbReference>
<dbReference type="SUPFAM" id="SSF54821">
    <property type="entry name" value="Ribosomal protein S3 C-terminal domain"/>
    <property type="match status" value="1"/>
</dbReference>
<dbReference type="Gene3D" id="3.30.300.20">
    <property type="match status" value="1"/>
</dbReference>
<evidence type="ECO:0000256" key="3">
    <source>
        <dbReference type="ARBA" id="ARBA00022884"/>
    </source>
</evidence>
<dbReference type="InterPro" id="IPR057258">
    <property type="entry name" value="Ribosomal_uS3"/>
</dbReference>
<dbReference type="InterPro" id="IPR036419">
    <property type="entry name" value="Ribosomal_S3_C_sf"/>
</dbReference>
<evidence type="ECO:0000256" key="7">
    <source>
        <dbReference type="ARBA" id="ARBA00035257"/>
    </source>
</evidence>
<evidence type="ECO:0000259" key="10">
    <source>
        <dbReference type="PROSITE" id="PS50823"/>
    </source>
</evidence>
<proteinExistence type="inferred from homology"/>
<dbReference type="EMBL" id="CP026513">
    <property type="protein sequence ID" value="AZP36216.1"/>
    <property type="molecule type" value="Genomic_DNA"/>
</dbReference>
<dbReference type="FunFam" id="3.30.300.20:FF:000001">
    <property type="entry name" value="30S ribosomal protein S3"/>
    <property type="match status" value="1"/>
</dbReference>
<protein>
    <recommendedName>
        <fullName evidence="7 8">Small ribosomal subunit protein uS3</fullName>
    </recommendedName>
</protein>
<dbReference type="InterPro" id="IPR005704">
    <property type="entry name" value="Ribosomal_uS3_bac-typ"/>
</dbReference>
<evidence type="ECO:0000256" key="8">
    <source>
        <dbReference type="HAMAP-Rule" id="MF_01309"/>
    </source>
</evidence>
<dbReference type="OrthoDB" id="9806396at2"/>
<dbReference type="Pfam" id="PF00189">
    <property type="entry name" value="Ribosomal_S3_C"/>
    <property type="match status" value="1"/>
</dbReference>
<dbReference type="PANTHER" id="PTHR11760:SF19">
    <property type="entry name" value="SMALL RIBOSOMAL SUBUNIT PROTEIN US3C"/>
    <property type="match status" value="1"/>
</dbReference>
<dbReference type="GO" id="GO:0003735">
    <property type="term" value="F:structural constituent of ribosome"/>
    <property type="evidence" value="ECO:0007669"/>
    <property type="project" value="InterPro"/>
</dbReference>
<comment type="function">
    <text evidence="6 8">Binds the lower part of the 30S subunit head. Binds mRNA in the 70S ribosome, positioning it for translation.</text>
</comment>
<dbReference type="KEGG" id="aade:C3B56_00096"/>
<name>A0A3Q9CKP9_9ENTR</name>
<dbReference type="RefSeq" id="WP_126071482.1">
    <property type="nucleotide sequence ID" value="NZ_CP026513.1"/>
</dbReference>
<evidence type="ECO:0000256" key="9">
    <source>
        <dbReference type="RuleBase" id="RU003624"/>
    </source>
</evidence>
<keyword evidence="5 8" id="KW-0687">Ribonucleoprotein</keyword>
<keyword evidence="3 8" id="KW-0694">RNA-binding</keyword>
<dbReference type="InterPro" id="IPR001351">
    <property type="entry name" value="Ribosomal_uS3_C"/>
</dbReference>
<evidence type="ECO:0000256" key="4">
    <source>
        <dbReference type="ARBA" id="ARBA00022980"/>
    </source>
</evidence>
<dbReference type="InterPro" id="IPR015946">
    <property type="entry name" value="KH_dom-like_a/b"/>
</dbReference>
<sequence>MGQKVNANGMRLGIIKNHNSFWFSNKKEFANNINCDFKIREFLKKKLFKLSISKIIIERIKEKANINIYAYKINLIKNKNNKKLKSIEKKLSKIINIEVKINIIEIKIPELDSKIVANEIVFQLEKRFSFRRSIKKSIQNAMRLGAQGIKIEISGRLGGAEIARTEWYREGRVPLHTLRAYIDYNNSEAQTNYGKIGVKVWIFKGEILDKLINMKKINYFIKNNK</sequence>
<dbReference type="InterPro" id="IPR004044">
    <property type="entry name" value="KH_dom_type_2"/>
</dbReference>
<accession>A0A3Q9CKP9</accession>
<dbReference type="Gene3D" id="3.30.1140.32">
    <property type="entry name" value="Ribosomal protein S3, C-terminal domain"/>
    <property type="match status" value="1"/>
</dbReference>
<dbReference type="PROSITE" id="PS50823">
    <property type="entry name" value="KH_TYPE_2"/>
    <property type="match status" value="1"/>
</dbReference>
<dbReference type="Proteomes" id="UP000274458">
    <property type="component" value="Chromosome"/>
</dbReference>
<dbReference type="GO" id="GO:0006412">
    <property type="term" value="P:translation"/>
    <property type="evidence" value="ECO:0007669"/>
    <property type="project" value="UniProtKB-UniRule"/>
</dbReference>
<dbReference type="NCBIfam" id="TIGR01009">
    <property type="entry name" value="rpsC_bact"/>
    <property type="match status" value="1"/>
</dbReference>
<dbReference type="InterPro" id="IPR009019">
    <property type="entry name" value="KH_sf_prok-type"/>
</dbReference>
<dbReference type="InterPro" id="IPR018280">
    <property type="entry name" value="Ribosomal_uS3_CS"/>
</dbReference>
<dbReference type="GO" id="GO:0003729">
    <property type="term" value="F:mRNA binding"/>
    <property type="evidence" value="ECO:0007669"/>
    <property type="project" value="UniProtKB-UniRule"/>
</dbReference>
<dbReference type="AlphaFoldDB" id="A0A3Q9CKP9"/>
<keyword evidence="2 8" id="KW-0699">rRNA-binding</keyword>
<evidence type="ECO:0000256" key="5">
    <source>
        <dbReference type="ARBA" id="ARBA00023274"/>
    </source>
</evidence>
<keyword evidence="4 8" id="KW-0689">Ribosomal protein</keyword>
<dbReference type="GO" id="GO:0022627">
    <property type="term" value="C:cytosolic small ribosomal subunit"/>
    <property type="evidence" value="ECO:0007669"/>
    <property type="project" value="TreeGrafter"/>
</dbReference>
<comment type="subunit">
    <text evidence="8">Part of the 30S ribosomal subunit. Forms a tight complex with proteins S10 and S14.</text>
</comment>
<dbReference type="PROSITE" id="PS00548">
    <property type="entry name" value="RIBOSOMAL_S3"/>
    <property type="match status" value="1"/>
</dbReference>
<reference evidence="11 12" key="1">
    <citation type="journal article" date="2018" name="Genome Biol. Evol.">
        <title>Partnering With a Pest: Genomes of Hemlock Woolly Adelgid Symbionts Reveal Atypical Nutritional Provisioning Patterns in Dual-Obligate Bacteria.</title>
        <authorList>
            <person name="Weglarz K.M."/>
            <person name="Havill N.P."/>
            <person name="Burke G.R."/>
            <person name="von Dohlen C.D."/>
        </authorList>
    </citation>
    <scope>NUCLEOTIDE SEQUENCE [LARGE SCALE GENOMIC DNA]</scope>
    <source>
        <strain evidence="11">ENA</strain>
    </source>
</reference>
<comment type="similarity">
    <text evidence="1 8 9">Belongs to the universal ribosomal protein uS3 family.</text>
</comment>
<dbReference type="PANTHER" id="PTHR11760">
    <property type="entry name" value="30S/40S RIBOSOMAL PROTEIN S3"/>
    <property type="match status" value="1"/>
</dbReference>
<evidence type="ECO:0000256" key="6">
    <source>
        <dbReference type="ARBA" id="ARBA00024998"/>
    </source>
</evidence>
<dbReference type="HAMAP" id="MF_01309_B">
    <property type="entry name" value="Ribosomal_uS3_B"/>
    <property type="match status" value="1"/>
</dbReference>
<evidence type="ECO:0000313" key="11">
    <source>
        <dbReference type="EMBL" id="AZP36216.1"/>
    </source>
</evidence>